<dbReference type="PANTHER" id="PTHR33154:SF33">
    <property type="entry name" value="TRANSCRIPTIONAL REPRESSOR SDPR"/>
    <property type="match status" value="1"/>
</dbReference>
<dbReference type="Proteomes" id="UP000036313">
    <property type="component" value="Unassembled WGS sequence"/>
</dbReference>
<keyword evidence="1" id="KW-0805">Transcription regulation</keyword>
<gene>
    <name evidence="5" type="primary">sdpR</name>
    <name evidence="5" type="ORF">MOBUDSM44075_02365</name>
</gene>
<accession>A0A0J6W3N8</accession>
<dbReference type="InterPro" id="IPR036390">
    <property type="entry name" value="WH_DNA-bd_sf"/>
</dbReference>
<dbReference type="EMBL" id="JYNU01000013">
    <property type="protein sequence ID" value="KMO76373.1"/>
    <property type="molecule type" value="Genomic_DNA"/>
</dbReference>
<dbReference type="GO" id="GO:0003677">
    <property type="term" value="F:DNA binding"/>
    <property type="evidence" value="ECO:0007669"/>
    <property type="project" value="UniProtKB-KW"/>
</dbReference>
<evidence type="ECO:0000259" key="4">
    <source>
        <dbReference type="PROSITE" id="PS50987"/>
    </source>
</evidence>
<dbReference type="CDD" id="cd00090">
    <property type="entry name" value="HTH_ARSR"/>
    <property type="match status" value="1"/>
</dbReference>
<protein>
    <submittedName>
        <fullName evidence="5">Transcriptional repressor SdpR</fullName>
    </submittedName>
</protein>
<dbReference type="SMART" id="SM00418">
    <property type="entry name" value="HTH_ARSR"/>
    <property type="match status" value="1"/>
</dbReference>
<dbReference type="PANTHER" id="PTHR33154">
    <property type="entry name" value="TRANSCRIPTIONAL REGULATOR, ARSR FAMILY"/>
    <property type="match status" value="1"/>
</dbReference>
<feature type="domain" description="HTH arsR-type" evidence="4">
    <location>
        <begin position="1"/>
        <end position="97"/>
    </location>
</feature>
<reference evidence="5 6" key="1">
    <citation type="journal article" date="2015" name="Genome Biol. Evol.">
        <title>Characterization of Three Mycobacterium spp. with Potential Use in Bioremediation by Genome Sequencing and Comparative Genomics.</title>
        <authorList>
            <person name="Das S."/>
            <person name="Pettersson B.M."/>
            <person name="Behra P.R."/>
            <person name="Ramesh M."/>
            <person name="Dasgupta S."/>
            <person name="Bhattacharya A."/>
            <person name="Kirsebom L.A."/>
        </authorList>
    </citation>
    <scope>NUCLEOTIDE SEQUENCE [LARGE SCALE GENOMIC DNA]</scope>
    <source>
        <strain evidence="5 6">DSM 44075</strain>
    </source>
</reference>
<dbReference type="InterPro" id="IPR011991">
    <property type="entry name" value="ArsR-like_HTH"/>
</dbReference>
<comment type="caution">
    <text evidence="5">The sequence shown here is derived from an EMBL/GenBank/DDBJ whole genome shotgun (WGS) entry which is preliminary data.</text>
</comment>
<dbReference type="PROSITE" id="PS50987">
    <property type="entry name" value="HTH_ARSR_2"/>
    <property type="match status" value="1"/>
</dbReference>
<evidence type="ECO:0000256" key="2">
    <source>
        <dbReference type="ARBA" id="ARBA00023125"/>
    </source>
</evidence>
<sequence length="102" mass="11568">MWEVGDVFKALADPTRRTILDELTDRSGQTLFEICARLASKHGLGSSRQAISQHLDVLEAAGLVTTRREGRFKFHDIDTTPLEPIVERWLKRKNVDHGEESP</sequence>
<dbReference type="GO" id="GO:0003700">
    <property type="term" value="F:DNA-binding transcription factor activity"/>
    <property type="evidence" value="ECO:0007669"/>
    <property type="project" value="InterPro"/>
</dbReference>
<dbReference type="InterPro" id="IPR051081">
    <property type="entry name" value="HTH_MetalResp_TranReg"/>
</dbReference>
<evidence type="ECO:0000256" key="3">
    <source>
        <dbReference type="ARBA" id="ARBA00023163"/>
    </source>
</evidence>
<dbReference type="NCBIfam" id="NF033788">
    <property type="entry name" value="HTH_metalloreg"/>
    <property type="match status" value="1"/>
</dbReference>
<keyword evidence="3" id="KW-0804">Transcription</keyword>
<dbReference type="SUPFAM" id="SSF46785">
    <property type="entry name" value="Winged helix' DNA-binding domain"/>
    <property type="match status" value="1"/>
</dbReference>
<dbReference type="PRINTS" id="PR00778">
    <property type="entry name" value="HTHARSR"/>
</dbReference>
<organism evidence="5 6">
    <name type="scientific">Mycolicibacterium obuense</name>
    <dbReference type="NCBI Taxonomy" id="1807"/>
    <lineage>
        <taxon>Bacteria</taxon>
        <taxon>Bacillati</taxon>
        <taxon>Actinomycetota</taxon>
        <taxon>Actinomycetes</taxon>
        <taxon>Mycobacteriales</taxon>
        <taxon>Mycobacteriaceae</taxon>
        <taxon>Mycolicibacterium</taxon>
    </lineage>
</organism>
<evidence type="ECO:0000256" key="1">
    <source>
        <dbReference type="ARBA" id="ARBA00023015"/>
    </source>
</evidence>
<keyword evidence="2" id="KW-0238">DNA-binding</keyword>
<proteinExistence type="predicted"/>
<dbReference type="InterPro" id="IPR036388">
    <property type="entry name" value="WH-like_DNA-bd_sf"/>
</dbReference>
<dbReference type="InterPro" id="IPR001845">
    <property type="entry name" value="HTH_ArsR_DNA-bd_dom"/>
</dbReference>
<dbReference type="AlphaFoldDB" id="A0A0J6W3N8"/>
<dbReference type="Pfam" id="PF12840">
    <property type="entry name" value="HTH_20"/>
    <property type="match status" value="1"/>
</dbReference>
<evidence type="ECO:0000313" key="6">
    <source>
        <dbReference type="Proteomes" id="UP000036313"/>
    </source>
</evidence>
<dbReference type="PATRIC" id="fig|1807.14.peg.2386"/>
<dbReference type="Gene3D" id="1.10.10.10">
    <property type="entry name" value="Winged helix-like DNA-binding domain superfamily/Winged helix DNA-binding domain"/>
    <property type="match status" value="1"/>
</dbReference>
<name>A0A0J6W3N8_9MYCO</name>
<evidence type="ECO:0000313" key="5">
    <source>
        <dbReference type="EMBL" id="KMO76373.1"/>
    </source>
</evidence>